<gene>
    <name evidence="1" type="ORF">ZHAS_00008540</name>
</gene>
<dbReference type="VEuPathDB" id="VectorBase:ASIC008540"/>
<keyword evidence="1" id="KW-0648">Protein biosynthesis</keyword>
<keyword evidence="3" id="KW-1185">Reference proteome</keyword>
<name>A0A084VSZ0_ANOSI</name>
<protein>
    <submittedName>
        <fullName evidence="1 2">Translation elongation factor G</fullName>
    </submittedName>
</protein>
<keyword evidence="1" id="KW-0251">Elongation factor</keyword>
<proteinExistence type="predicted"/>
<evidence type="ECO:0000313" key="2">
    <source>
        <dbReference type="EnsemblMetazoa" id="ASIC008540-PA"/>
    </source>
</evidence>
<organism evidence="1">
    <name type="scientific">Anopheles sinensis</name>
    <name type="common">Mosquito</name>
    <dbReference type="NCBI Taxonomy" id="74873"/>
    <lineage>
        <taxon>Eukaryota</taxon>
        <taxon>Metazoa</taxon>
        <taxon>Ecdysozoa</taxon>
        <taxon>Arthropoda</taxon>
        <taxon>Hexapoda</taxon>
        <taxon>Insecta</taxon>
        <taxon>Pterygota</taxon>
        <taxon>Neoptera</taxon>
        <taxon>Endopterygota</taxon>
        <taxon>Diptera</taxon>
        <taxon>Nematocera</taxon>
        <taxon>Culicoidea</taxon>
        <taxon>Culicidae</taxon>
        <taxon>Anophelinae</taxon>
        <taxon>Anopheles</taxon>
    </lineage>
</organism>
<dbReference type="Proteomes" id="UP000030765">
    <property type="component" value="Unassembled WGS sequence"/>
</dbReference>
<dbReference type="EMBL" id="KE525057">
    <property type="protein sequence ID" value="KFB41084.1"/>
    <property type="molecule type" value="Genomic_DNA"/>
</dbReference>
<dbReference type="AlphaFoldDB" id="A0A084VSZ0"/>
<evidence type="ECO:0000313" key="1">
    <source>
        <dbReference type="EMBL" id="KFB41084.1"/>
    </source>
</evidence>
<dbReference type="EnsemblMetazoa" id="ASIC008540-RA">
    <property type="protein sequence ID" value="ASIC008540-PA"/>
    <property type="gene ID" value="ASIC008540"/>
</dbReference>
<dbReference type="EMBL" id="ATLV01016151">
    <property type="status" value="NOT_ANNOTATED_CDS"/>
    <property type="molecule type" value="Genomic_DNA"/>
</dbReference>
<evidence type="ECO:0000313" key="3">
    <source>
        <dbReference type="Proteomes" id="UP000030765"/>
    </source>
</evidence>
<dbReference type="GO" id="GO:0003746">
    <property type="term" value="F:translation elongation factor activity"/>
    <property type="evidence" value="ECO:0007669"/>
    <property type="project" value="UniProtKB-KW"/>
</dbReference>
<accession>A0A084VSZ0</accession>
<reference evidence="1 3" key="1">
    <citation type="journal article" date="2014" name="BMC Genomics">
        <title>Genome sequence of Anopheles sinensis provides insight into genetics basis of mosquito competence for malaria parasites.</title>
        <authorList>
            <person name="Zhou D."/>
            <person name="Zhang D."/>
            <person name="Ding G."/>
            <person name="Shi L."/>
            <person name="Hou Q."/>
            <person name="Ye Y."/>
            <person name="Xu Y."/>
            <person name="Zhou H."/>
            <person name="Xiong C."/>
            <person name="Li S."/>
            <person name="Yu J."/>
            <person name="Hong S."/>
            <person name="Yu X."/>
            <person name="Zou P."/>
            <person name="Chen C."/>
            <person name="Chang X."/>
            <person name="Wang W."/>
            <person name="Lv Y."/>
            <person name="Sun Y."/>
            <person name="Ma L."/>
            <person name="Shen B."/>
            <person name="Zhu C."/>
        </authorList>
    </citation>
    <scope>NUCLEOTIDE SEQUENCE [LARGE SCALE GENOMIC DNA]</scope>
</reference>
<reference evidence="2" key="2">
    <citation type="submission" date="2020-05" db="UniProtKB">
        <authorList>
            <consortium name="EnsemblMetazoa"/>
        </authorList>
    </citation>
    <scope>IDENTIFICATION</scope>
</reference>
<sequence>MGDVCGSVCQRWCGHGGGVKTPSPVQQTRHLQSDFGRFDLSFPDPKPPFLDERHLSRVNRDRFSSSSIRSWIGFDRPRRGMAGEC</sequence>